<evidence type="ECO:0000259" key="1">
    <source>
        <dbReference type="Pfam" id="PF01935"/>
    </source>
</evidence>
<dbReference type="Gene3D" id="3.40.50.300">
    <property type="entry name" value="P-loop containing nucleotide triphosphate hydrolases"/>
    <property type="match status" value="2"/>
</dbReference>
<dbReference type="Proteomes" id="UP000199071">
    <property type="component" value="Unassembled WGS sequence"/>
</dbReference>
<dbReference type="STRING" id="665467.SAMN02982931_04026"/>
<dbReference type="InterPro" id="IPR008571">
    <property type="entry name" value="HerA-like"/>
</dbReference>
<keyword evidence="3" id="KW-1185">Reference proteome</keyword>
<dbReference type="EMBL" id="FMXQ01000009">
    <property type="protein sequence ID" value="SDB51117.1"/>
    <property type="molecule type" value="Genomic_DNA"/>
</dbReference>
<dbReference type="InterPro" id="IPR002789">
    <property type="entry name" value="HerA_central"/>
</dbReference>
<gene>
    <name evidence="2" type="ORF">SAMN02982931_04026</name>
</gene>
<dbReference type="InterPro" id="IPR027417">
    <property type="entry name" value="P-loop_NTPase"/>
</dbReference>
<protein>
    <recommendedName>
        <fullName evidence="1">Helicase HerA central domain-containing protein</fullName>
    </recommendedName>
</protein>
<dbReference type="PANTHER" id="PTHR42957">
    <property type="entry name" value="HELICASE MJ1565-RELATED"/>
    <property type="match status" value="1"/>
</dbReference>
<name>A0A1G6E0Z2_9HYPH</name>
<feature type="domain" description="Helicase HerA central" evidence="1">
    <location>
        <begin position="128"/>
        <end position="368"/>
    </location>
</feature>
<dbReference type="RefSeq" id="WP_244521358.1">
    <property type="nucleotide sequence ID" value="NZ_FMXQ01000009.1"/>
</dbReference>
<evidence type="ECO:0000313" key="2">
    <source>
        <dbReference type="EMBL" id="SDB51117.1"/>
    </source>
</evidence>
<evidence type="ECO:0000313" key="3">
    <source>
        <dbReference type="Proteomes" id="UP000199071"/>
    </source>
</evidence>
<accession>A0A1G6E0Z2</accession>
<dbReference type="AlphaFoldDB" id="A0A1G6E0Z2"/>
<organism evidence="2 3">
    <name type="scientific">Bauldia litoralis</name>
    <dbReference type="NCBI Taxonomy" id="665467"/>
    <lineage>
        <taxon>Bacteria</taxon>
        <taxon>Pseudomonadati</taxon>
        <taxon>Pseudomonadota</taxon>
        <taxon>Alphaproteobacteria</taxon>
        <taxon>Hyphomicrobiales</taxon>
        <taxon>Kaistiaceae</taxon>
        <taxon>Bauldia</taxon>
    </lineage>
</organism>
<sequence length="572" mass="63391">MHQEDDAPDIGQITSVNGSHATARLGEGAMKLGAGSARLTIGRLVAMRTHHSRVVGVIAKLTAVQRPDMTGVNLIADIDLLGEIRRRGEPDAFFQRGVTDYPTIGDQLAEIGAEELKLIHRISRGDTIEVGRLQLDDSIPAYINFDEMLHKHFAILGTTGVGKSTSVSLILNEILNKHTNLRIFLIDPHNEYGNCFGEQAKVMSPKNLRLPYWLFNFEEIVDVFFRGRPGVEEETEILSELIPAAKAQFAANRRDRLLMRKLAGGHTADTPVPYRISDLVALIKERMGKLENRSSWTKYQRIVTRIETLGQDSRYSFMFDNLLVDDIMTDVISELLRLPPEGQPITVMQLAGFPAEVVDSVVSVLCRMAFDFGTWSDGAAPILVACEEAHRYVPADRRLGFGPTRKALSRIAKEGRKYGVYLAAVTQRPAELDPTILSQCSTVFAMRMSNDRDQAIVRSAIPDAGSSLLDFLPSLGTAEAIAFGEGVALPTRFHFSDVPKEQIPRSRAGERDQEFESVGDVDMGFISAVVDRWREATTTIPRPRLSVVDGETVSAESEWTTTHYAPDPADFR</sequence>
<dbReference type="SUPFAM" id="SSF52540">
    <property type="entry name" value="P-loop containing nucleoside triphosphate hydrolases"/>
    <property type="match status" value="1"/>
</dbReference>
<dbReference type="PANTHER" id="PTHR42957:SF1">
    <property type="entry name" value="HELICASE MJ1565-RELATED"/>
    <property type="match status" value="1"/>
</dbReference>
<reference evidence="2 3" key="1">
    <citation type="submission" date="2016-10" db="EMBL/GenBank/DDBJ databases">
        <authorList>
            <person name="de Groot N.N."/>
        </authorList>
    </citation>
    <scope>NUCLEOTIDE SEQUENCE [LARGE SCALE GENOMIC DNA]</scope>
    <source>
        <strain evidence="2 3">ATCC 35022</strain>
    </source>
</reference>
<proteinExistence type="predicted"/>
<dbReference type="Pfam" id="PF01935">
    <property type="entry name" value="DUF87"/>
    <property type="match status" value="1"/>
</dbReference>